<proteinExistence type="predicted"/>
<comment type="subcellular location">
    <subcellularLocation>
        <location evidence="1">Cytoplasm</location>
    </subcellularLocation>
</comment>
<dbReference type="PANTHER" id="PTHR45526">
    <property type="entry name" value="TRANSCRIPTIONAL REGULATORY PROTEIN DPIA"/>
    <property type="match status" value="1"/>
</dbReference>
<keyword evidence="8" id="KW-0804">Transcription</keyword>
<evidence type="ECO:0000256" key="6">
    <source>
        <dbReference type="ARBA" id="ARBA00023125"/>
    </source>
</evidence>
<dbReference type="InterPro" id="IPR011006">
    <property type="entry name" value="CheY-like_superfamily"/>
</dbReference>
<evidence type="ECO:0000313" key="12">
    <source>
        <dbReference type="Proteomes" id="UP000198571"/>
    </source>
</evidence>
<evidence type="ECO:0000256" key="1">
    <source>
        <dbReference type="ARBA" id="ARBA00004496"/>
    </source>
</evidence>
<keyword evidence="3 9" id="KW-0597">Phosphoprotein</keyword>
<dbReference type="InterPro" id="IPR024187">
    <property type="entry name" value="Sig_transdc_resp-reg_cit/mal"/>
</dbReference>
<evidence type="ECO:0000256" key="7">
    <source>
        <dbReference type="ARBA" id="ARBA00023159"/>
    </source>
</evidence>
<dbReference type="GO" id="GO:0000156">
    <property type="term" value="F:phosphorelay response regulator activity"/>
    <property type="evidence" value="ECO:0007669"/>
    <property type="project" value="TreeGrafter"/>
</dbReference>
<keyword evidence="4" id="KW-0902">Two-component regulatory system</keyword>
<dbReference type="GO" id="GO:0003677">
    <property type="term" value="F:DNA binding"/>
    <property type="evidence" value="ECO:0007669"/>
    <property type="project" value="UniProtKB-KW"/>
</dbReference>
<dbReference type="InterPro" id="IPR048714">
    <property type="entry name" value="DpiA-like_HTH"/>
</dbReference>
<dbReference type="SMART" id="SM00448">
    <property type="entry name" value="REC"/>
    <property type="match status" value="1"/>
</dbReference>
<evidence type="ECO:0000256" key="5">
    <source>
        <dbReference type="ARBA" id="ARBA00023015"/>
    </source>
</evidence>
<protein>
    <submittedName>
        <fullName evidence="11">Two-component system, CitB family, response regulator CitT</fullName>
    </submittedName>
</protein>
<gene>
    <name evidence="11" type="ORF">SAMN05518684_107128</name>
</gene>
<sequence>MVSSTFSNKTLQVLIVEDDFRVAAINEAFVEVMPDFNVLKVVKTGEETISFLEKTGALPDIILLDIYIPDVTGLELLWHIRNHYPEIHVIMVTAANETATIQEALQAGIFDYIIKPVQKERVHETFCRLKSEQESLAQQQALSQDELDSLRFGRADHQAAALKDMNELPKGIDSLTLKNITEALHKSGGEGMTASTAAESIGASRSTARRYLEYLISTGDVRVQMIYGDVGRPERRYFKGQQ</sequence>
<keyword evidence="6" id="KW-0238">DNA-binding</keyword>
<keyword evidence="5" id="KW-0805">Transcription regulation</keyword>
<dbReference type="Proteomes" id="UP000198571">
    <property type="component" value="Unassembled WGS sequence"/>
</dbReference>
<evidence type="ECO:0000256" key="4">
    <source>
        <dbReference type="ARBA" id="ARBA00023012"/>
    </source>
</evidence>
<reference evidence="12" key="1">
    <citation type="submission" date="2016-10" db="EMBL/GenBank/DDBJ databases">
        <authorList>
            <person name="Varghese N."/>
            <person name="Submissions S."/>
        </authorList>
    </citation>
    <scope>NUCLEOTIDE SEQUENCE [LARGE SCALE GENOMIC DNA]</scope>
    <source>
        <strain evidence="12">S9</strain>
    </source>
</reference>
<keyword evidence="12" id="KW-1185">Reference proteome</keyword>
<evidence type="ECO:0000256" key="9">
    <source>
        <dbReference type="PROSITE-ProRule" id="PRU00169"/>
    </source>
</evidence>
<evidence type="ECO:0000313" key="11">
    <source>
        <dbReference type="EMBL" id="SES07195.1"/>
    </source>
</evidence>
<keyword evidence="2" id="KW-0963">Cytoplasm</keyword>
<dbReference type="Pfam" id="PF00072">
    <property type="entry name" value="Response_reg"/>
    <property type="match status" value="1"/>
</dbReference>
<organism evidence="11 12">
    <name type="scientific">Salipaludibacillus aurantiacus</name>
    <dbReference type="NCBI Taxonomy" id="1601833"/>
    <lineage>
        <taxon>Bacteria</taxon>
        <taxon>Bacillati</taxon>
        <taxon>Bacillota</taxon>
        <taxon>Bacilli</taxon>
        <taxon>Bacillales</taxon>
        <taxon>Bacillaceae</taxon>
    </lineage>
</organism>
<dbReference type="AlphaFoldDB" id="A0A1H9UCK6"/>
<dbReference type="PANTHER" id="PTHR45526:SF6">
    <property type="entry name" value="TRANSCRIPTIONAL REGULATORY PROTEIN CITT"/>
    <property type="match status" value="1"/>
</dbReference>
<dbReference type="RefSeq" id="WP_093051455.1">
    <property type="nucleotide sequence ID" value="NZ_FOGT01000007.1"/>
</dbReference>
<dbReference type="InterPro" id="IPR001789">
    <property type="entry name" value="Sig_transdc_resp-reg_receiver"/>
</dbReference>
<dbReference type="OrthoDB" id="9759232at2"/>
<dbReference type="PIRSF" id="PIRSF006171">
    <property type="entry name" value="RR_citrat_malat"/>
    <property type="match status" value="1"/>
</dbReference>
<evidence type="ECO:0000256" key="2">
    <source>
        <dbReference type="ARBA" id="ARBA00022490"/>
    </source>
</evidence>
<dbReference type="Pfam" id="PF20714">
    <property type="entry name" value="HTH_64"/>
    <property type="match status" value="1"/>
</dbReference>
<dbReference type="EMBL" id="FOGT01000007">
    <property type="protein sequence ID" value="SES07195.1"/>
    <property type="molecule type" value="Genomic_DNA"/>
</dbReference>
<name>A0A1H9UCK6_9BACI</name>
<feature type="domain" description="Response regulatory" evidence="10">
    <location>
        <begin position="12"/>
        <end position="130"/>
    </location>
</feature>
<dbReference type="STRING" id="1601833.SAMN05518684_107128"/>
<dbReference type="Gene3D" id="3.40.50.2300">
    <property type="match status" value="1"/>
</dbReference>
<keyword evidence="7" id="KW-0010">Activator</keyword>
<dbReference type="GO" id="GO:0003700">
    <property type="term" value="F:DNA-binding transcription factor activity"/>
    <property type="evidence" value="ECO:0007669"/>
    <property type="project" value="InterPro"/>
</dbReference>
<accession>A0A1H9UCK6</accession>
<dbReference type="GO" id="GO:0005737">
    <property type="term" value="C:cytoplasm"/>
    <property type="evidence" value="ECO:0007669"/>
    <property type="project" value="UniProtKB-SubCell"/>
</dbReference>
<evidence type="ECO:0000256" key="8">
    <source>
        <dbReference type="ARBA" id="ARBA00023163"/>
    </source>
</evidence>
<dbReference type="SUPFAM" id="SSF52172">
    <property type="entry name" value="CheY-like"/>
    <property type="match status" value="1"/>
</dbReference>
<feature type="modified residue" description="4-aspartylphosphate" evidence="9">
    <location>
        <position position="65"/>
    </location>
</feature>
<dbReference type="InterPro" id="IPR051271">
    <property type="entry name" value="2C-system_Tx_regulators"/>
</dbReference>
<evidence type="ECO:0000256" key="3">
    <source>
        <dbReference type="ARBA" id="ARBA00022553"/>
    </source>
</evidence>
<evidence type="ECO:0000259" key="10">
    <source>
        <dbReference type="PROSITE" id="PS50110"/>
    </source>
</evidence>
<dbReference type="PROSITE" id="PS50110">
    <property type="entry name" value="RESPONSE_REGULATORY"/>
    <property type="match status" value="1"/>
</dbReference>